<dbReference type="GO" id="GO:0005886">
    <property type="term" value="C:plasma membrane"/>
    <property type="evidence" value="ECO:0007669"/>
    <property type="project" value="UniProtKB-SubCell"/>
</dbReference>
<dbReference type="PANTHER" id="PTHR30294">
    <property type="entry name" value="MEMBRANE COMPONENT OF ABC TRANSPORTER YHHJ-RELATED"/>
    <property type="match status" value="1"/>
</dbReference>
<evidence type="ECO:0000256" key="6">
    <source>
        <dbReference type="ARBA" id="ARBA00022989"/>
    </source>
</evidence>
<dbReference type="AlphaFoldDB" id="A0A0H5E6F9"/>
<evidence type="ECO:0000313" key="11">
    <source>
        <dbReference type="Proteomes" id="UP000220251"/>
    </source>
</evidence>
<evidence type="ECO:0000256" key="2">
    <source>
        <dbReference type="ARBA" id="ARBA00007783"/>
    </source>
</evidence>
<accession>A0A0H5E6F9</accession>
<organism evidence="10 11">
    <name type="scientific">Estrella lausannensis</name>
    <dbReference type="NCBI Taxonomy" id="483423"/>
    <lineage>
        <taxon>Bacteria</taxon>
        <taxon>Pseudomonadati</taxon>
        <taxon>Chlamydiota</taxon>
        <taxon>Chlamydiia</taxon>
        <taxon>Parachlamydiales</taxon>
        <taxon>Candidatus Criblamydiaceae</taxon>
        <taxon>Estrella</taxon>
    </lineage>
</organism>
<evidence type="ECO:0000256" key="3">
    <source>
        <dbReference type="ARBA" id="ARBA00022448"/>
    </source>
</evidence>
<reference evidence="11" key="1">
    <citation type="submission" date="2015-06" db="EMBL/GenBank/DDBJ databases">
        <authorList>
            <person name="Bertelli C."/>
        </authorList>
    </citation>
    <scope>NUCLEOTIDE SEQUENCE [LARGE SCALE GENOMIC DNA]</scope>
    <source>
        <strain evidence="11">CRIB-30</strain>
    </source>
</reference>
<comment type="similarity">
    <text evidence="2">Belongs to the ABC-2 integral membrane protein family.</text>
</comment>
<feature type="domain" description="ABC transmembrane type-2" evidence="9">
    <location>
        <begin position="134"/>
        <end position="375"/>
    </location>
</feature>
<evidence type="ECO:0000256" key="7">
    <source>
        <dbReference type="ARBA" id="ARBA00023136"/>
    </source>
</evidence>
<gene>
    <name evidence="10" type="ORF">ELAC_1537</name>
</gene>
<feature type="transmembrane region" description="Helical" evidence="8">
    <location>
        <begin position="349"/>
        <end position="372"/>
    </location>
</feature>
<keyword evidence="11" id="KW-1185">Reference proteome</keyword>
<dbReference type="Proteomes" id="UP000220251">
    <property type="component" value="Unassembled WGS sequence"/>
</dbReference>
<feature type="transmembrane region" description="Helical" evidence="8">
    <location>
        <begin position="21"/>
        <end position="42"/>
    </location>
</feature>
<keyword evidence="4" id="KW-1003">Cell membrane</keyword>
<evidence type="ECO:0000313" key="10">
    <source>
        <dbReference type="EMBL" id="CRX38865.1"/>
    </source>
</evidence>
<dbReference type="EMBL" id="CWGJ01000025">
    <property type="protein sequence ID" value="CRX38865.1"/>
    <property type="molecule type" value="Genomic_DNA"/>
</dbReference>
<keyword evidence="6 8" id="KW-1133">Transmembrane helix</keyword>
<feature type="transmembrane region" description="Helical" evidence="8">
    <location>
        <begin position="183"/>
        <end position="205"/>
    </location>
</feature>
<dbReference type="InterPro" id="IPR013525">
    <property type="entry name" value="ABC2_TM"/>
</dbReference>
<dbReference type="Gene3D" id="3.40.1710.10">
    <property type="entry name" value="abc type-2 transporter like domain"/>
    <property type="match status" value="1"/>
</dbReference>
<evidence type="ECO:0000256" key="8">
    <source>
        <dbReference type="SAM" id="Phobius"/>
    </source>
</evidence>
<evidence type="ECO:0000259" key="9">
    <source>
        <dbReference type="PROSITE" id="PS51012"/>
    </source>
</evidence>
<feature type="transmembrane region" description="Helical" evidence="8">
    <location>
        <begin position="291"/>
        <end position="311"/>
    </location>
</feature>
<keyword evidence="3" id="KW-0813">Transport</keyword>
<proteinExistence type="inferred from homology"/>
<dbReference type="Pfam" id="PF12698">
    <property type="entry name" value="ABC2_membrane_3"/>
    <property type="match status" value="1"/>
</dbReference>
<dbReference type="RefSeq" id="WP_098038728.1">
    <property type="nucleotide sequence ID" value="NZ_CWGJ01000025.1"/>
</dbReference>
<dbReference type="InterPro" id="IPR047817">
    <property type="entry name" value="ABC2_TM_bact-type"/>
</dbReference>
<protein>
    <recommendedName>
        <fullName evidence="9">ABC transmembrane type-2 domain-containing protein</fullName>
    </recommendedName>
</protein>
<comment type="subcellular location">
    <subcellularLocation>
        <location evidence="1">Cell membrane</location>
        <topology evidence="1">Multi-pass membrane protein</topology>
    </subcellularLocation>
</comment>
<dbReference type="GO" id="GO:0140359">
    <property type="term" value="F:ABC-type transporter activity"/>
    <property type="evidence" value="ECO:0007669"/>
    <property type="project" value="InterPro"/>
</dbReference>
<feature type="transmembrane region" description="Helical" evidence="8">
    <location>
        <begin position="261"/>
        <end position="284"/>
    </location>
</feature>
<feature type="transmembrane region" description="Helical" evidence="8">
    <location>
        <begin position="232"/>
        <end position="255"/>
    </location>
</feature>
<sequence length="377" mass="42416">MKFHRVIAVARKEWIHVLRDWRSLLLTLGTPVFLLVLFAYALTLDVDKVPLALMDQSNTQESRDISARFIDSGYFKLVGTSTNYRDLEKMIDNGTALIALVIPQDIELGSKSHSLKKVQIIVDGSDSNTATIALGYSEAIIGKLTEERITRFAREEGYRGNLNDIDLRSRVWYNPDMESKYTIVPGLIGVIMMVITSLMTSLTMAREWEKGTMETLITTPIRPFELIVGKMIPYFFIGLIDVIIVIAIGEFVFHVPMRGSLGLLFLFTTIFLVGALSLGMLISIITKSQLLASQLATVVTFLPSFLLSGFLSPIANMPLFIQMITLLVPARYLIHFLRSIYLKGEGIETLYIEALFLITFALMTFLFANMAFKKKMV</sequence>
<keyword evidence="7 8" id="KW-0472">Membrane</keyword>
<dbReference type="PANTHER" id="PTHR30294:SF29">
    <property type="entry name" value="MULTIDRUG ABC TRANSPORTER PERMEASE YBHS-RELATED"/>
    <property type="match status" value="1"/>
</dbReference>
<dbReference type="InterPro" id="IPR051449">
    <property type="entry name" value="ABC-2_transporter_component"/>
</dbReference>
<dbReference type="PROSITE" id="PS51012">
    <property type="entry name" value="ABC_TM2"/>
    <property type="match status" value="1"/>
</dbReference>
<evidence type="ECO:0000256" key="1">
    <source>
        <dbReference type="ARBA" id="ARBA00004651"/>
    </source>
</evidence>
<name>A0A0H5E6F9_9BACT</name>
<keyword evidence="5 8" id="KW-0812">Transmembrane</keyword>
<dbReference type="OrthoDB" id="9776218at2"/>
<evidence type="ECO:0000256" key="4">
    <source>
        <dbReference type="ARBA" id="ARBA00022475"/>
    </source>
</evidence>
<evidence type="ECO:0000256" key="5">
    <source>
        <dbReference type="ARBA" id="ARBA00022692"/>
    </source>
</evidence>